<dbReference type="GO" id="GO:0006606">
    <property type="term" value="P:protein import into nucleus"/>
    <property type="evidence" value="ECO:0007669"/>
    <property type="project" value="UniProtKB-ARBA"/>
</dbReference>
<evidence type="ECO:0000256" key="8">
    <source>
        <dbReference type="ARBA" id="ARBA00022692"/>
    </source>
</evidence>
<dbReference type="GO" id="GO:0008250">
    <property type="term" value="C:oligosaccharyltransferase complex"/>
    <property type="evidence" value="ECO:0007669"/>
    <property type="project" value="TreeGrafter"/>
</dbReference>
<keyword evidence="8 15" id="KW-0812">Transmembrane</keyword>
<keyword evidence="10" id="KW-0256">Endoplasmic reticulum</keyword>
<keyword evidence="12 15" id="KW-0472">Membrane</keyword>
<dbReference type="SUPFAM" id="SSF54427">
    <property type="entry name" value="NTF2-like"/>
    <property type="match status" value="1"/>
</dbReference>
<dbReference type="Pfam" id="PF02136">
    <property type="entry name" value="NTF2"/>
    <property type="match status" value="1"/>
</dbReference>
<feature type="chain" id="PRO_5003100857" evidence="16">
    <location>
        <begin position="29"/>
        <end position="469"/>
    </location>
</feature>
<keyword evidence="9 16" id="KW-0732">Signal</keyword>
<evidence type="ECO:0000256" key="14">
    <source>
        <dbReference type="ARBA" id="ARBA00062736"/>
    </source>
</evidence>
<dbReference type="FunFam" id="3.10.450.50:FF:000005">
    <property type="entry name" value="Nuclear transport factor 2"/>
    <property type="match status" value="1"/>
</dbReference>
<dbReference type="Proteomes" id="UP000008694">
    <property type="component" value="Unassembled WGS sequence"/>
</dbReference>
<comment type="function">
    <text evidence="13">Facilitates protein transport into the nucleus. Interacts with various nucleoporins and with Ran-GDP. Could be part of a multicomponent system of cytosolic factors that assemble at the pore complex during nuclear import.</text>
</comment>
<dbReference type="CDD" id="cd00780">
    <property type="entry name" value="NTF2"/>
    <property type="match status" value="1"/>
</dbReference>
<evidence type="ECO:0000313" key="19">
    <source>
        <dbReference type="Proteomes" id="UP000008694"/>
    </source>
</evidence>
<dbReference type="FunFam" id="3.40.30.10:FF:000205">
    <property type="entry name" value="Probable dolichyl-diphosphooligosaccharide--protein glycosyltransferase subunit 3"/>
    <property type="match status" value="1"/>
</dbReference>
<comment type="function">
    <text evidence="1">Subunit of the oligosaccharyl transferase (OST) complex that catalyzes the initial transfer of a defined glycan (Glc(3)Man(9)GlcNAc(2) in eukaryotes) from the lipid carrier dolichol-pyrophosphate to an asparagine residue within an Asn-X-Ser/Thr consensus motif in nascent polypeptide chains, the first step in protein N-glycosylation. N-glycosylation occurs cotranslationally and the complex associates with the Sec61 complex at the channel-forming translocon complex that mediates protein translocation across the endoplasmic reticulum (ER). All subunits are required for a maximal enzyme activity.</text>
</comment>
<evidence type="ECO:0000256" key="1">
    <source>
        <dbReference type="ARBA" id="ARBA00002791"/>
    </source>
</evidence>
<evidence type="ECO:0000256" key="5">
    <source>
        <dbReference type="ARBA" id="ARBA00009561"/>
    </source>
</evidence>
<dbReference type="Gene3D" id="3.10.450.50">
    <property type="match status" value="1"/>
</dbReference>
<dbReference type="eggNOG" id="KOG2603">
    <property type="taxonomic scope" value="Eukaryota"/>
</dbReference>
<feature type="transmembrane region" description="Helical" evidence="15">
    <location>
        <begin position="191"/>
        <end position="210"/>
    </location>
</feature>
<evidence type="ECO:0000256" key="9">
    <source>
        <dbReference type="ARBA" id="ARBA00022729"/>
    </source>
</evidence>
<comment type="similarity">
    <text evidence="5">Belongs to the OST3/OST6 family.</text>
</comment>
<dbReference type="GO" id="GO:0018279">
    <property type="term" value="P:protein N-linked glycosylation via asparagine"/>
    <property type="evidence" value="ECO:0007669"/>
    <property type="project" value="TreeGrafter"/>
</dbReference>
<comment type="subcellular location">
    <subcellularLocation>
        <location evidence="4">Cytoplasm</location>
    </subcellularLocation>
    <subcellularLocation>
        <location evidence="3">Endoplasmic reticulum membrane</location>
        <topology evidence="3">Multi-pass membrane protein</topology>
    </subcellularLocation>
    <subcellularLocation>
        <location evidence="2">Nucleus envelope</location>
    </subcellularLocation>
</comment>
<dbReference type="Gene3D" id="3.40.30.10">
    <property type="entry name" value="Glutaredoxin"/>
    <property type="match status" value="1"/>
</dbReference>
<dbReference type="PANTHER" id="PTHR12692">
    <property type="entry name" value="DOLICHYL-DIPHOSPHOOLIGOSACCHARIDE--PROTEIN GLYCOSYLTRANSFERASE-RELATED"/>
    <property type="match status" value="1"/>
</dbReference>
<gene>
    <name evidence="18" type="ORF">ARALYDRAFT_334448</name>
</gene>
<dbReference type="AlphaFoldDB" id="D7KMF9"/>
<dbReference type="InterPro" id="IPR018222">
    <property type="entry name" value="Nuclear_transport_factor_2_euk"/>
</dbReference>
<evidence type="ECO:0000256" key="16">
    <source>
        <dbReference type="SAM" id="SignalP"/>
    </source>
</evidence>
<reference evidence="19" key="1">
    <citation type="journal article" date="2011" name="Nat. Genet.">
        <title>The Arabidopsis lyrata genome sequence and the basis of rapid genome size change.</title>
        <authorList>
            <person name="Hu T.T."/>
            <person name="Pattyn P."/>
            <person name="Bakker E.G."/>
            <person name="Cao J."/>
            <person name="Cheng J.-F."/>
            <person name="Clark R.M."/>
            <person name="Fahlgren N."/>
            <person name="Fawcett J.A."/>
            <person name="Grimwood J."/>
            <person name="Gundlach H."/>
            <person name="Haberer G."/>
            <person name="Hollister J.D."/>
            <person name="Ossowski S."/>
            <person name="Ottilar R.P."/>
            <person name="Salamov A.A."/>
            <person name="Schneeberger K."/>
            <person name="Spannagl M."/>
            <person name="Wang X."/>
            <person name="Yang L."/>
            <person name="Nasrallah M.E."/>
            <person name="Bergelson J."/>
            <person name="Carrington J.C."/>
            <person name="Gaut B.S."/>
            <person name="Schmutz J."/>
            <person name="Mayer K.F.X."/>
            <person name="Van de Peer Y."/>
            <person name="Grigoriev I.V."/>
            <person name="Nordborg M."/>
            <person name="Weigel D."/>
            <person name="Guo Y.-L."/>
        </authorList>
    </citation>
    <scope>NUCLEOTIDE SEQUENCE [LARGE SCALE GENOMIC DNA]</scope>
    <source>
        <strain evidence="19">cv. MN47</strain>
    </source>
</reference>
<sequence>MVIHTNLSYRSFLLIAFLFTLANPESDSDLINELVSLRSAAESGLIPLNDEDVSKFITSVATPRPYSLIIFFDAIHLHGNSQLRLPEFRREFGLVSATFIANNNNGTNGKKLFFCEIESTHSVASFQRFAVENLPHISLVSPMTENLTESDQMDGGDFTGLAESMAEFVERLTKLTVGPIQRPPLLSKTQIGIIVAFLIISTPILIKKILKGETLLHDRRIWLVGAVFVYFFSVSGTMHNIIREMPMYIKDYEDSNKFVFFIEESEMQLGAEGFFVGFLYTVVGLLLAFVTNVLVRVKKLEEQRMAMLLSLSISFWAVRKVVYLDNWKTGYEIYPYWPSKTNKGIEEEVASAFVNHYYHIFDNDRSSLSSLYNPTSLLTFEGQKIYGVENISNKLKQLPFDQCRHLISTVDSQPSSIAGGCGGILVFVSGSLQLHGEDHPLRFSQTFHLIPVLQGSFFVQNEMFRLNYG</sequence>
<dbReference type="InterPro" id="IPR032710">
    <property type="entry name" value="NTF2-like_dom_sf"/>
</dbReference>
<feature type="transmembrane region" description="Helical" evidence="15">
    <location>
        <begin position="222"/>
        <end position="242"/>
    </location>
</feature>
<feature type="transmembrane region" description="Helical" evidence="15">
    <location>
        <begin position="274"/>
        <end position="295"/>
    </location>
</feature>
<dbReference type="EMBL" id="GL348713">
    <property type="protein sequence ID" value="EFH66133.1"/>
    <property type="molecule type" value="Genomic_DNA"/>
</dbReference>
<dbReference type="STRING" id="81972.D7KMF9"/>
<evidence type="ECO:0000256" key="6">
    <source>
        <dbReference type="ARBA" id="ARBA00011157"/>
    </source>
</evidence>
<dbReference type="Pfam" id="PF04756">
    <property type="entry name" value="OST3_OST6"/>
    <property type="match status" value="1"/>
</dbReference>
<keyword evidence="7" id="KW-0963">Cytoplasm</keyword>
<evidence type="ECO:0000256" key="3">
    <source>
        <dbReference type="ARBA" id="ARBA00004477"/>
    </source>
</evidence>
<protein>
    <submittedName>
        <fullName evidence="18">T23J18.22</fullName>
    </submittedName>
</protein>
<evidence type="ECO:0000256" key="13">
    <source>
        <dbReference type="ARBA" id="ARBA00058161"/>
    </source>
</evidence>
<evidence type="ECO:0000256" key="11">
    <source>
        <dbReference type="ARBA" id="ARBA00022989"/>
    </source>
</evidence>
<feature type="domain" description="NTF2" evidence="17">
    <location>
        <begin position="349"/>
        <end position="466"/>
    </location>
</feature>
<dbReference type="eggNOG" id="KOG2104">
    <property type="taxonomic scope" value="Eukaryota"/>
</dbReference>
<dbReference type="GO" id="GO:0005635">
    <property type="term" value="C:nuclear envelope"/>
    <property type="evidence" value="ECO:0007669"/>
    <property type="project" value="UniProtKB-SubCell"/>
</dbReference>
<evidence type="ECO:0000313" key="18">
    <source>
        <dbReference type="EMBL" id="EFH66133.1"/>
    </source>
</evidence>
<keyword evidence="19" id="KW-1185">Reference proteome</keyword>
<comment type="subunit">
    <text evidence="6">Component of the oligosaccharyltransferase (OST) complex.</text>
</comment>
<evidence type="ECO:0000256" key="4">
    <source>
        <dbReference type="ARBA" id="ARBA00004496"/>
    </source>
</evidence>
<dbReference type="Gramene" id="fgenesh1_pg.C_scaffold_1001013">
    <property type="protein sequence ID" value="fgenesh1_pg.C_scaffold_1001013"/>
    <property type="gene ID" value="fgenesh1_pg.C_scaffold_1001013"/>
</dbReference>
<evidence type="ECO:0000256" key="12">
    <source>
        <dbReference type="ARBA" id="ARBA00023136"/>
    </source>
</evidence>
<name>D7KMF9_ARALL</name>
<evidence type="ECO:0000256" key="7">
    <source>
        <dbReference type="ARBA" id="ARBA00022490"/>
    </source>
</evidence>
<evidence type="ECO:0000256" key="15">
    <source>
        <dbReference type="SAM" id="Phobius"/>
    </source>
</evidence>
<keyword evidence="11 15" id="KW-1133">Transmembrane helix</keyword>
<dbReference type="PANTHER" id="PTHR12692:SF0">
    <property type="entry name" value="GH11935P"/>
    <property type="match status" value="1"/>
</dbReference>
<feature type="signal peptide" evidence="16">
    <location>
        <begin position="1"/>
        <end position="28"/>
    </location>
</feature>
<evidence type="ECO:0000256" key="2">
    <source>
        <dbReference type="ARBA" id="ARBA00004259"/>
    </source>
</evidence>
<evidence type="ECO:0000256" key="10">
    <source>
        <dbReference type="ARBA" id="ARBA00022824"/>
    </source>
</evidence>
<dbReference type="HOGENOM" id="CLU_046478_0_0_1"/>
<dbReference type="InterPro" id="IPR021149">
    <property type="entry name" value="OligosaccharylTrfase_OST3/OST6"/>
</dbReference>
<proteinExistence type="inferred from homology"/>
<organism evidence="19">
    <name type="scientific">Arabidopsis lyrata subsp. lyrata</name>
    <name type="common">Lyre-leaved rock-cress</name>
    <dbReference type="NCBI Taxonomy" id="81972"/>
    <lineage>
        <taxon>Eukaryota</taxon>
        <taxon>Viridiplantae</taxon>
        <taxon>Streptophyta</taxon>
        <taxon>Embryophyta</taxon>
        <taxon>Tracheophyta</taxon>
        <taxon>Spermatophyta</taxon>
        <taxon>Magnoliopsida</taxon>
        <taxon>eudicotyledons</taxon>
        <taxon>Gunneridae</taxon>
        <taxon>Pentapetalae</taxon>
        <taxon>rosids</taxon>
        <taxon>malvids</taxon>
        <taxon>Brassicales</taxon>
        <taxon>Brassicaceae</taxon>
        <taxon>Camelineae</taxon>
        <taxon>Arabidopsis</taxon>
    </lineage>
</organism>
<dbReference type="PROSITE" id="PS50177">
    <property type="entry name" value="NTF2_DOMAIN"/>
    <property type="match status" value="1"/>
</dbReference>
<accession>D7KMF9</accession>
<comment type="subunit">
    <text evidence="14">Interacts with RAN1.</text>
</comment>
<dbReference type="InterPro" id="IPR002075">
    <property type="entry name" value="NTF2_dom"/>
</dbReference>
<evidence type="ECO:0000259" key="17">
    <source>
        <dbReference type="PROSITE" id="PS50177"/>
    </source>
</evidence>